<protein>
    <recommendedName>
        <fullName evidence="3">AbrB/MazE/SpoVT family DNA-binding domain-containing protein</fullName>
    </recommendedName>
</protein>
<dbReference type="EMBL" id="JAUFPN010000108">
    <property type="protein sequence ID" value="MDN3564695.1"/>
    <property type="molecule type" value="Genomic_DNA"/>
</dbReference>
<evidence type="ECO:0008006" key="3">
    <source>
        <dbReference type="Google" id="ProtNLM"/>
    </source>
</evidence>
<evidence type="ECO:0000313" key="1">
    <source>
        <dbReference type="EMBL" id="MDN3564695.1"/>
    </source>
</evidence>
<gene>
    <name evidence="1" type="ORF">QWZ14_09990</name>
</gene>
<dbReference type="SUPFAM" id="SSF89447">
    <property type="entry name" value="AbrB/MazE/MraZ-like"/>
    <property type="match status" value="1"/>
</dbReference>
<accession>A0ABT8A4W6</accession>
<dbReference type="InterPro" id="IPR037914">
    <property type="entry name" value="SpoVT-AbrB_sf"/>
</dbReference>
<keyword evidence="2" id="KW-1185">Reference proteome</keyword>
<comment type="caution">
    <text evidence="1">The sequence shown here is derived from an EMBL/GenBank/DDBJ whole genome shotgun (WGS) entry which is preliminary data.</text>
</comment>
<organism evidence="1 2">
    <name type="scientific">Paeniroseomonas aquatica</name>
    <dbReference type="NCBI Taxonomy" id="373043"/>
    <lineage>
        <taxon>Bacteria</taxon>
        <taxon>Pseudomonadati</taxon>
        <taxon>Pseudomonadota</taxon>
        <taxon>Alphaproteobacteria</taxon>
        <taxon>Acetobacterales</taxon>
        <taxon>Acetobacteraceae</taxon>
        <taxon>Paeniroseomonas</taxon>
    </lineage>
</organism>
<proteinExistence type="predicted"/>
<evidence type="ECO:0000313" key="2">
    <source>
        <dbReference type="Proteomes" id="UP001529369"/>
    </source>
</evidence>
<reference evidence="2" key="1">
    <citation type="journal article" date="2019" name="Int. J. Syst. Evol. Microbiol.">
        <title>The Global Catalogue of Microorganisms (GCM) 10K type strain sequencing project: providing services to taxonomists for standard genome sequencing and annotation.</title>
        <authorList>
            <consortium name="The Broad Institute Genomics Platform"/>
            <consortium name="The Broad Institute Genome Sequencing Center for Infectious Disease"/>
            <person name="Wu L."/>
            <person name="Ma J."/>
        </authorList>
    </citation>
    <scope>NUCLEOTIDE SEQUENCE [LARGE SCALE GENOMIC DNA]</scope>
    <source>
        <strain evidence="2">CECT 7131</strain>
    </source>
</reference>
<sequence length="78" mass="9072">MMIRISPQWQLTIPKAYRQHLGTAGWLEAQVEQGAMVLRPVIAPSAAWVEDRFAPEGITREVLWEAMRLIESRRQRSR</sequence>
<dbReference type="RefSeq" id="WP_290316499.1">
    <property type="nucleotide sequence ID" value="NZ_JAUFPN010000108.1"/>
</dbReference>
<dbReference type="Proteomes" id="UP001529369">
    <property type="component" value="Unassembled WGS sequence"/>
</dbReference>
<name>A0ABT8A4W6_9PROT</name>